<keyword evidence="4" id="KW-1185">Reference proteome</keyword>
<proteinExistence type="predicted"/>
<dbReference type="InterPro" id="IPR056202">
    <property type="entry name" value="Cas8b_C"/>
</dbReference>
<dbReference type="Pfam" id="PF24122">
    <property type="entry name" value="Cas8b_C"/>
    <property type="match status" value="1"/>
</dbReference>
<sequence>MKTKNAKEKNETILELEYSLDNLPSAQHKTGLAGLVLLLETMEEREMAPLPEYKENIDGTWTFQFTRKSFQAVFDELYDGENIIVESPSKWSGASPIEIREKEVEKNGKKKTERVFVYEITVPKGSFFKGLFSEGPEGKKRLELWRDALWSTYKGKPASRGVYSERVQNNPCSFVEKLWSSLIRKKGGIEDLAGSLLLGAEGFNAEGIPFKGLLHENVLLHFTPIACALFVVRNFMVKKGNRDNKGTYSVEWDENGYVFVMPEITKIKPYLGELRKWFQNDPEKETKSFRPSSSIIDLPEESGLEFLSAISGRRLETEGVFDRVEGVEYYHMTKKGNSVKLLSSSRIPVSVPILNEYNSIVSAGGRKKPLNFLYKTLRIRNLLNGTHWHVGMEGILETYPSEFFIWSREGSPRNIPFFGLDINKKFKEIAQKLYYIEQEAKEMEENGVNSNLIDHTERLAAKVRNIVRNFVISELKSRPKIKIPGGKTHLEQTKEDSFLAYPEDYLAELKKICTGAFLALRGRSGTDIAEFFTGTLCAIPQFLKNDFKNEGKDDYLLMAKSLVDPKEREKIKLFAMLALSACSYVYYPKERQSQPEIETE</sequence>
<dbReference type="KEGG" id="aco:Amico_0126"/>
<feature type="domain" description="Type I-B CRISPR Cas8b C-terminal" evidence="2">
    <location>
        <begin position="324"/>
        <end position="582"/>
    </location>
</feature>
<evidence type="ECO:0000313" key="3">
    <source>
        <dbReference type="EMBL" id="ADE56274.1"/>
    </source>
</evidence>
<accession>D5ECJ2</accession>
<dbReference type="STRING" id="572547.Amico_0126"/>
<dbReference type="eggNOG" id="ENOG502Z9CT">
    <property type="taxonomic scope" value="Bacteria"/>
</dbReference>
<dbReference type="InterPro" id="IPR056201">
    <property type="entry name" value="Cas8b_N"/>
</dbReference>
<dbReference type="RefSeq" id="WP_013047540.1">
    <property type="nucleotide sequence ID" value="NC_014011.1"/>
</dbReference>
<evidence type="ECO:0000259" key="1">
    <source>
        <dbReference type="Pfam" id="PF24121"/>
    </source>
</evidence>
<evidence type="ECO:0000259" key="2">
    <source>
        <dbReference type="Pfam" id="PF24122"/>
    </source>
</evidence>
<organism evidence="3 4">
    <name type="scientific">Aminobacterium colombiense (strain DSM 12261 / ALA-1)</name>
    <dbReference type="NCBI Taxonomy" id="572547"/>
    <lineage>
        <taxon>Bacteria</taxon>
        <taxon>Thermotogati</taxon>
        <taxon>Synergistota</taxon>
        <taxon>Synergistia</taxon>
        <taxon>Synergistales</taxon>
        <taxon>Aminobacteriaceae</taxon>
        <taxon>Aminobacterium</taxon>
    </lineage>
</organism>
<dbReference type="NCBIfam" id="TIGR04413">
    <property type="entry name" value="MYXAN_cmx8"/>
    <property type="match status" value="1"/>
</dbReference>
<gene>
    <name evidence="3" type="ordered locus">Amico_0126</name>
</gene>
<name>D5ECJ2_AMICL</name>
<dbReference type="Proteomes" id="UP000002366">
    <property type="component" value="Chromosome"/>
</dbReference>
<feature type="domain" description="Type I-B CRISPR Cas8b N-terminal" evidence="1">
    <location>
        <begin position="55"/>
        <end position="318"/>
    </location>
</feature>
<dbReference type="AlphaFoldDB" id="D5ECJ2"/>
<dbReference type="HOGENOM" id="CLU_454671_0_0_0"/>
<dbReference type="InterPro" id="IPR030928">
    <property type="entry name" value="MYXAN_cmx8"/>
</dbReference>
<dbReference type="Pfam" id="PF24121">
    <property type="entry name" value="Cas8b_N"/>
    <property type="match status" value="1"/>
</dbReference>
<reference evidence="3 4" key="1">
    <citation type="journal article" date="2010" name="Stand. Genomic Sci.">
        <title>Complete genome sequence of Aminobacterium colombiense type strain (ALA-1).</title>
        <authorList>
            <person name="Chertkov O."/>
            <person name="Sikorski J."/>
            <person name="Brambilla E."/>
            <person name="Lapidus A."/>
            <person name="Copeland A."/>
            <person name="Glavina Del Rio T."/>
            <person name="Nolan M."/>
            <person name="Lucas S."/>
            <person name="Tice H."/>
            <person name="Cheng J.F."/>
            <person name="Han C."/>
            <person name="Detter J.C."/>
            <person name="Bruce D."/>
            <person name="Tapia R."/>
            <person name="Goodwin L."/>
            <person name="Pitluck S."/>
            <person name="Liolios K."/>
            <person name="Ivanova N."/>
            <person name="Mavromatis K."/>
            <person name="Ovchinnikova G."/>
            <person name="Pati A."/>
            <person name="Chen A."/>
            <person name="Palaniappan K."/>
            <person name="Land M."/>
            <person name="Hauser L."/>
            <person name="Chang Y.J."/>
            <person name="Jeffries C.D."/>
            <person name="Spring S."/>
            <person name="Rohde M."/>
            <person name="Goker M."/>
            <person name="Bristow J."/>
            <person name="Eisen J.A."/>
            <person name="Markowitz V."/>
            <person name="Hugenholtz P."/>
            <person name="Kyrpides N.C."/>
            <person name="Klenk H.P."/>
        </authorList>
    </citation>
    <scope>NUCLEOTIDE SEQUENCE [LARGE SCALE GENOMIC DNA]</scope>
    <source>
        <strain evidence="4">DSM 12261 / ALA-1</strain>
    </source>
</reference>
<evidence type="ECO:0000313" key="4">
    <source>
        <dbReference type="Proteomes" id="UP000002366"/>
    </source>
</evidence>
<protein>
    <submittedName>
        <fullName evidence="3">Uncharacterized protein</fullName>
    </submittedName>
</protein>
<dbReference type="EMBL" id="CP001997">
    <property type="protein sequence ID" value="ADE56274.1"/>
    <property type="molecule type" value="Genomic_DNA"/>
</dbReference>